<dbReference type="InParanoid" id="F8PJL3"/>
<protein>
    <submittedName>
        <fullName evidence="1">Uncharacterized protein</fullName>
    </submittedName>
</protein>
<accession>F8PJL3</accession>
<dbReference type="HOGENOM" id="CLU_2374089_0_0_1"/>
<sequence>MRPKCCVCFDKFSCKDNSCTKPLPVVTYSVLRVSKNHPTGGGGGGPFKCPTTQRLHQSDGRLTAFSFAKDDYVLNSDVIKLREANVQNAEKAVRS</sequence>
<proteinExistence type="predicted"/>
<dbReference type="EMBL" id="GL945475">
    <property type="protein sequence ID" value="EGO03214.1"/>
    <property type="molecule type" value="Genomic_DNA"/>
</dbReference>
<evidence type="ECO:0000313" key="1">
    <source>
        <dbReference type="EMBL" id="EGO03214.1"/>
    </source>
</evidence>
<organism evidence="2">
    <name type="scientific">Serpula lacrymans var. lacrymans (strain S7.3)</name>
    <name type="common">Dry rot fungus</name>
    <dbReference type="NCBI Taxonomy" id="936435"/>
    <lineage>
        <taxon>Eukaryota</taxon>
        <taxon>Fungi</taxon>
        <taxon>Dikarya</taxon>
        <taxon>Basidiomycota</taxon>
        <taxon>Agaricomycotina</taxon>
        <taxon>Agaricomycetes</taxon>
        <taxon>Agaricomycetidae</taxon>
        <taxon>Boletales</taxon>
        <taxon>Coniophorineae</taxon>
        <taxon>Serpulaceae</taxon>
        <taxon>Serpula</taxon>
    </lineage>
</organism>
<dbReference type="AlphaFoldDB" id="F8PJL3"/>
<dbReference type="Proteomes" id="UP000008063">
    <property type="component" value="Unassembled WGS sequence"/>
</dbReference>
<name>F8PJL3_SERL3</name>
<gene>
    <name evidence="1" type="ORF">SERLA73DRAFT_174676</name>
</gene>
<keyword evidence="2" id="KW-1185">Reference proteome</keyword>
<reference evidence="2" key="1">
    <citation type="journal article" date="2011" name="Science">
        <title>The plant cell wall-decomposing machinery underlies the functional diversity of forest fungi.</title>
        <authorList>
            <person name="Eastwood D.C."/>
            <person name="Floudas D."/>
            <person name="Binder M."/>
            <person name="Majcherczyk A."/>
            <person name="Schneider P."/>
            <person name="Aerts A."/>
            <person name="Asiegbu F.O."/>
            <person name="Baker S.E."/>
            <person name="Barry K."/>
            <person name="Bendiksby M."/>
            <person name="Blumentritt M."/>
            <person name="Coutinho P.M."/>
            <person name="Cullen D."/>
            <person name="de Vries R.P."/>
            <person name="Gathman A."/>
            <person name="Goodell B."/>
            <person name="Henrissat B."/>
            <person name="Ihrmark K."/>
            <person name="Kauserud H."/>
            <person name="Kohler A."/>
            <person name="LaButti K."/>
            <person name="Lapidus A."/>
            <person name="Lavin J.L."/>
            <person name="Lee Y.-H."/>
            <person name="Lindquist E."/>
            <person name="Lilly W."/>
            <person name="Lucas S."/>
            <person name="Morin E."/>
            <person name="Murat C."/>
            <person name="Oguiza J.A."/>
            <person name="Park J."/>
            <person name="Pisabarro A.G."/>
            <person name="Riley R."/>
            <person name="Rosling A."/>
            <person name="Salamov A."/>
            <person name="Schmidt O."/>
            <person name="Schmutz J."/>
            <person name="Skrede I."/>
            <person name="Stenlid J."/>
            <person name="Wiebenga A."/>
            <person name="Xie X."/>
            <person name="Kuees U."/>
            <person name="Hibbett D.S."/>
            <person name="Hoffmeister D."/>
            <person name="Hoegberg N."/>
            <person name="Martin F."/>
            <person name="Grigoriev I.V."/>
            <person name="Watkinson S.C."/>
        </authorList>
    </citation>
    <scope>NUCLEOTIDE SEQUENCE [LARGE SCALE GENOMIC DNA]</scope>
    <source>
        <strain evidence="2">strain S7.3</strain>
    </source>
</reference>
<evidence type="ECO:0000313" key="2">
    <source>
        <dbReference type="Proteomes" id="UP000008063"/>
    </source>
</evidence>